<gene>
    <name evidence="2" type="ORF">DJ018_08860</name>
</gene>
<feature type="signal peptide" evidence="1">
    <location>
        <begin position="1"/>
        <end position="17"/>
    </location>
</feature>
<accession>A0A328AV04</accession>
<dbReference type="RefSeq" id="WP_111514451.1">
    <property type="nucleotide sequence ID" value="NZ_QFYR01000001.1"/>
</dbReference>
<evidence type="ECO:0000313" key="2">
    <source>
        <dbReference type="EMBL" id="RAK58001.1"/>
    </source>
</evidence>
<sequence length="183" mass="18613">MIAALTALLLAAQAAPAAKPAAAKPPSMSFQPKTMVEAGALQVVLGERAVFHLQNGAPVVDQVEKGKLAIAHPEGAVTETFAAPGDGKLAAALDGSAEKRASSLKIWNGTAEPVSYRAVVLVLKGPQTVEPRPVLVCSVKPGETWVETWPAPVVAVGMSAFKTGAGENKPCPPPAAVAKAPAK</sequence>
<keyword evidence="3" id="KW-1185">Reference proteome</keyword>
<protein>
    <submittedName>
        <fullName evidence="2">Uncharacterized protein</fullName>
    </submittedName>
</protein>
<comment type="caution">
    <text evidence="2">The sequence shown here is derived from an EMBL/GenBank/DDBJ whole genome shotgun (WGS) entry which is preliminary data.</text>
</comment>
<name>A0A328AV04_9CAUL</name>
<keyword evidence="1" id="KW-0732">Signal</keyword>
<organism evidence="2 3">
    <name type="scientific">Phenylobacterium deserti</name>
    <dbReference type="NCBI Taxonomy" id="1914756"/>
    <lineage>
        <taxon>Bacteria</taxon>
        <taxon>Pseudomonadati</taxon>
        <taxon>Pseudomonadota</taxon>
        <taxon>Alphaproteobacteria</taxon>
        <taxon>Caulobacterales</taxon>
        <taxon>Caulobacteraceae</taxon>
        <taxon>Phenylobacterium</taxon>
    </lineage>
</organism>
<dbReference type="Proteomes" id="UP000249725">
    <property type="component" value="Unassembled WGS sequence"/>
</dbReference>
<proteinExistence type="predicted"/>
<evidence type="ECO:0000313" key="3">
    <source>
        <dbReference type="Proteomes" id="UP000249725"/>
    </source>
</evidence>
<evidence type="ECO:0000256" key="1">
    <source>
        <dbReference type="SAM" id="SignalP"/>
    </source>
</evidence>
<dbReference type="AlphaFoldDB" id="A0A328AV04"/>
<dbReference type="OrthoDB" id="7210759at2"/>
<dbReference type="EMBL" id="QFYR01000001">
    <property type="protein sequence ID" value="RAK58001.1"/>
    <property type="molecule type" value="Genomic_DNA"/>
</dbReference>
<reference evidence="3" key="1">
    <citation type="submission" date="2018-05" db="EMBL/GenBank/DDBJ databases">
        <authorList>
            <person name="Li X."/>
        </authorList>
    </citation>
    <scope>NUCLEOTIDE SEQUENCE [LARGE SCALE GENOMIC DNA]</scope>
    <source>
        <strain evidence="3">YIM 73061</strain>
    </source>
</reference>
<feature type="chain" id="PRO_5016363642" evidence="1">
    <location>
        <begin position="18"/>
        <end position="183"/>
    </location>
</feature>